<dbReference type="InterPro" id="IPR023753">
    <property type="entry name" value="FAD/NAD-binding_dom"/>
</dbReference>
<feature type="binding site" evidence="5">
    <location>
        <begin position="194"/>
        <end position="201"/>
    </location>
    <ligand>
        <name>NAD(+)</name>
        <dbReference type="ChEBI" id="CHEBI:57540"/>
    </ligand>
</feature>
<keyword evidence="9" id="KW-0670">Pyruvate</keyword>
<proteinExistence type="inferred from homology"/>
<gene>
    <name evidence="9" type="ORF">BJ989_002371</name>
</gene>
<evidence type="ECO:0000256" key="1">
    <source>
        <dbReference type="ARBA" id="ARBA00007532"/>
    </source>
</evidence>
<dbReference type="GO" id="GO:0050660">
    <property type="term" value="F:flavin adenine dinucleotide binding"/>
    <property type="evidence" value="ECO:0007669"/>
    <property type="project" value="TreeGrafter"/>
</dbReference>
<dbReference type="InterPro" id="IPR036188">
    <property type="entry name" value="FAD/NAD-bd_sf"/>
</dbReference>
<dbReference type="InterPro" id="IPR001100">
    <property type="entry name" value="Pyr_nuc-diS_OxRdtase"/>
</dbReference>
<dbReference type="EMBL" id="JACCAC010000001">
    <property type="protein sequence ID" value="NYG56067.1"/>
    <property type="molecule type" value="Genomic_DNA"/>
</dbReference>
<evidence type="ECO:0000256" key="3">
    <source>
        <dbReference type="ARBA" id="ARBA00022827"/>
    </source>
</evidence>
<dbReference type="Pfam" id="PF02852">
    <property type="entry name" value="Pyr_redox_dim"/>
    <property type="match status" value="1"/>
</dbReference>
<protein>
    <submittedName>
        <fullName evidence="9">Pyruvate/2-oxoglutarate dehydrogenase complex dihydrolipoamide dehydrogenase (E3) component</fullName>
    </submittedName>
</protein>
<evidence type="ECO:0000313" key="9">
    <source>
        <dbReference type="EMBL" id="NYG56067.1"/>
    </source>
</evidence>
<comment type="cofactor">
    <cofactor evidence="5">
        <name>FAD</name>
        <dbReference type="ChEBI" id="CHEBI:57692"/>
    </cofactor>
    <text evidence="5">Binds 1 FAD per subunit.</text>
</comment>
<dbReference type="PANTHER" id="PTHR43014:SF2">
    <property type="entry name" value="MERCURIC REDUCTASE"/>
    <property type="match status" value="1"/>
</dbReference>
<feature type="binding site" evidence="5">
    <location>
        <position position="127"/>
    </location>
    <ligand>
        <name>FAD</name>
        <dbReference type="ChEBI" id="CHEBI:57692"/>
    </ligand>
</feature>
<keyword evidence="5" id="KW-0520">NAD</keyword>
<dbReference type="RefSeq" id="WP_179518398.1">
    <property type="nucleotide sequence ID" value="NZ_JACCAC010000001.1"/>
</dbReference>
<keyword evidence="3 5" id="KW-0274">FAD</keyword>
<dbReference type="SUPFAM" id="SSF55424">
    <property type="entry name" value="FAD/NAD-linked reductases, dimerisation (C-terminal) domain"/>
    <property type="match status" value="1"/>
</dbReference>
<dbReference type="Pfam" id="PF07992">
    <property type="entry name" value="Pyr_redox_2"/>
    <property type="match status" value="1"/>
</dbReference>
<feature type="binding site" evidence="5">
    <location>
        <position position="321"/>
    </location>
    <ligand>
        <name>FAD</name>
        <dbReference type="ChEBI" id="CHEBI:57692"/>
    </ligand>
</feature>
<evidence type="ECO:0000256" key="2">
    <source>
        <dbReference type="ARBA" id="ARBA00022630"/>
    </source>
</evidence>
<evidence type="ECO:0000256" key="5">
    <source>
        <dbReference type="PIRSR" id="PIRSR000350-3"/>
    </source>
</evidence>
<dbReference type="PRINTS" id="PR00411">
    <property type="entry name" value="PNDRDTASEI"/>
</dbReference>
<feature type="binding site" evidence="5">
    <location>
        <position position="217"/>
    </location>
    <ligand>
        <name>NAD(+)</name>
        <dbReference type="ChEBI" id="CHEBI:57540"/>
    </ligand>
</feature>
<reference evidence="9 10" key="1">
    <citation type="submission" date="2020-07" db="EMBL/GenBank/DDBJ databases">
        <title>Sequencing the genomes of 1000 actinobacteria strains.</title>
        <authorList>
            <person name="Klenk H.-P."/>
        </authorList>
    </citation>
    <scope>NUCLEOTIDE SEQUENCE [LARGE SCALE GENOMIC DNA]</scope>
    <source>
        <strain evidence="9 10">DSM 24552</strain>
    </source>
</reference>
<comment type="similarity">
    <text evidence="1">Belongs to the class-I pyridine nucleotide-disulfide oxidoreductase family.</text>
</comment>
<evidence type="ECO:0000259" key="7">
    <source>
        <dbReference type="Pfam" id="PF02852"/>
    </source>
</evidence>
<dbReference type="PANTHER" id="PTHR43014">
    <property type="entry name" value="MERCURIC REDUCTASE"/>
    <property type="match status" value="1"/>
</dbReference>
<dbReference type="InterPro" id="IPR016156">
    <property type="entry name" value="FAD/NAD-linked_Rdtase_dimer_sf"/>
</dbReference>
<accession>A0A7Y9UMG1</accession>
<keyword evidence="2" id="KW-0285">Flavoprotein</keyword>
<evidence type="ECO:0000259" key="8">
    <source>
        <dbReference type="Pfam" id="PF07992"/>
    </source>
</evidence>
<feature type="binding site" evidence="5">
    <location>
        <position position="63"/>
    </location>
    <ligand>
        <name>FAD</name>
        <dbReference type="ChEBI" id="CHEBI:57692"/>
    </ligand>
</feature>
<sequence length="471" mass="49440">MSTTPEDEVGTPEVEEVDVVVVGLGPGGETVAGLLGKAGKDVVGVEERLVGGECPFYGCVPSKMLLAEARRLAEAGRVTGRCGEADVVPDFARVAQRIREEATHGWDDGEYVERLTGTGARLLRGRGRLVGERTVEVTLTAGGTRTLRARDGVVLATGTEPAVPPVDGLATTPYWTNHEVFQATEAPASMVVVGGGPIGVELAQAFARFGTRVTLVEGAERLLSGEEPEAGPVLEAALEADGVTVLLGQHVDAVRHDDDGFTVTVGEEQLRAERLLVASGRRARADLGLEHAGIEVPDSGLLTTDEHLRVVGSPGHWAVGDLTGEGAYTHLATAQARVAARALLGRDGPAADYRAVPRVTYTDPEVAGVGLTEEQARERGLDVAVATGDLGARGWLERTDGLVKLVADRARGVLVGGTVVGPGAGEVLSMLVVAVQHELPVRDLLRTVFAYPTWHRAVETVLHDLDLAPDL</sequence>
<dbReference type="SUPFAM" id="SSF51905">
    <property type="entry name" value="FAD/NAD(P)-binding domain"/>
    <property type="match status" value="1"/>
</dbReference>
<name>A0A7Y9UMG1_9ACTN</name>
<dbReference type="PIRSF" id="PIRSF000350">
    <property type="entry name" value="Mercury_reductase_MerA"/>
    <property type="match status" value="1"/>
</dbReference>
<keyword evidence="5" id="KW-0547">Nucleotide-binding</keyword>
<evidence type="ECO:0000256" key="4">
    <source>
        <dbReference type="ARBA" id="ARBA00023002"/>
    </source>
</evidence>
<feature type="disulfide bond" description="Redox-active" evidence="6">
    <location>
        <begin position="54"/>
        <end position="59"/>
    </location>
</feature>
<dbReference type="FunFam" id="3.30.390.30:FF:000001">
    <property type="entry name" value="Dihydrolipoyl dehydrogenase"/>
    <property type="match status" value="1"/>
</dbReference>
<dbReference type="Proteomes" id="UP000544110">
    <property type="component" value="Unassembled WGS sequence"/>
</dbReference>
<dbReference type="InterPro" id="IPR004099">
    <property type="entry name" value="Pyr_nucl-diS_OxRdtase_dimer"/>
</dbReference>
<dbReference type="PRINTS" id="PR00368">
    <property type="entry name" value="FADPNR"/>
</dbReference>
<keyword evidence="4" id="KW-0560">Oxidoreductase</keyword>
<feature type="binding site" evidence="5">
    <location>
        <position position="280"/>
    </location>
    <ligand>
        <name>NAD(+)</name>
        <dbReference type="ChEBI" id="CHEBI:57540"/>
    </ligand>
</feature>
<dbReference type="Gene3D" id="3.50.50.60">
    <property type="entry name" value="FAD/NAD(P)-binding domain"/>
    <property type="match status" value="2"/>
</dbReference>
<feature type="domain" description="FAD/NAD(P)-binding" evidence="8">
    <location>
        <begin position="18"/>
        <end position="336"/>
    </location>
</feature>
<evidence type="ECO:0000313" key="10">
    <source>
        <dbReference type="Proteomes" id="UP000544110"/>
    </source>
</evidence>
<organism evidence="9 10">
    <name type="scientific">Nocardioides perillae</name>
    <dbReference type="NCBI Taxonomy" id="1119534"/>
    <lineage>
        <taxon>Bacteria</taxon>
        <taxon>Bacillati</taxon>
        <taxon>Actinomycetota</taxon>
        <taxon>Actinomycetes</taxon>
        <taxon>Propionibacteriales</taxon>
        <taxon>Nocardioidaceae</taxon>
        <taxon>Nocardioides</taxon>
    </lineage>
</organism>
<dbReference type="AlphaFoldDB" id="A0A7Y9UMG1"/>
<dbReference type="Gene3D" id="3.30.390.30">
    <property type="match status" value="1"/>
</dbReference>
<comment type="caution">
    <text evidence="9">The sequence shown here is derived from an EMBL/GenBank/DDBJ whole genome shotgun (WGS) entry which is preliminary data.</text>
</comment>
<feature type="domain" description="Pyridine nucleotide-disulphide oxidoreductase dimerisation" evidence="7">
    <location>
        <begin position="356"/>
        <end position="460"/>
    </location>
</feature>
<evidence type="ECO:0000256" key="6">
    <source>
        <dbReference type="PIRSR" id="PIRSR000350-4"/>
    </source>
</evidence>
<dbReference type="GO" id="GO:0003955">
    <property type="term" value="F:NAD(P)H dehydrogenase (quinone) activity"/>
    <property type="evidence" value="ECO:0007669"/>
    <property type="project" value="TreeGrafter"/>
</dbReference>
<keyword evidence="10" id="KW-1185">Reference proteome</keyword>